<dbReference type="AlphaFoldDB" id="A0A4Q9KC82"/>
<comment type="caution">
    <text evidence="1">The sequence shown here is derived from an EMBL/GenBank/DDBJ whole genome shotgun (WGS) entry which is preliminary data.</text>
</comment>
<dbReference type="Proteomes" id="UP000292373">
    <property type="component" value="Unassembled WGS sequence"/>
</dbReference>
<evidence type="ECO:0000313" key="2">
    <source>
        <dbReference type="Proteomes" id="UP000292373"/>
    </source>
</evidence>
<dbReference type="InterPro" id="IPR021408">
    <property type="entry name" value="DUF3046"/>
</dbReference>
<dbReference type="RefSeq" id="WP_131169472.1">
    <property type="nucleotide sequence ID" value="NZ_CANLBI010000005.1"/>
</dbReference>
<keyword evidence="2" id="KW-1185">Reference proteome</keyword>
<proteinExistence type="predicted"/>
<gene>
    <name evidence="1" type="ORF">ET989_12450</name>
</gene>
<name>A0A4Q9KC82_9ACTN</name>
<accession>A0A4Q9KC82</accession>
<reference evidence="1 2" key="1">
    <citation type="submission" date="2019-01" db="EMBL/GenBank/DDBJ databases">
        <title>Lactibacter flavus gen. nov., sp. nov., a novel bacterium of the family Propionibacteriaceae isolated from raw milk and dairy products.</title>
        <authorList>
            <person name="Huptas C."/>
            <person name="Wenning M."/>
            <person name="Breitenwieser F."/>
            <person name="Doll E."/>
            <person name="Von Neubeck M."/>
            <person name="Busse H.-J."/>
            <person name="Scherer S."/>
        </authorList>
    </citation>
    <scope>NUCLEOTIDE SEQUENCE [LARGE SCALE GENOMIC DNA]</scope>
    <source>
        <strain evidence="1 2">KCTC 33808</strain>
    </source>
</reference>
<protein>
    <submittedName>
        <fullName evidence="1">DUF3046 domain-containing protein</fullName>
    </submittedName>
</protein>
<dbReference type="Pfam" id="PF11248">
    <property type="entry name" value="DUF3046"/>
    <property type="match status" value="1"/>
</dbReference>
<dbReference type="OrthoDB" id="3215033at2"/>
<sequence length="64" mass="7289">MREQELWRRINAHIGPALASAWTHDVVLSDLGNRSVREALDAGVPAQHVWRAVWSYLELPASER</sequence>
<dbReference type="EMBL" id="SDMQ01000014">
    <property type="protein sequence ID" value="TBT83107.1"/>
    <property type="molecule type" value="Genomic_DNA"/>
</dbReference>
<evidence type="ECO:0000313" key="1">
    <source>
        <dbReference type="EMBL" id="TBT83107.1"/>
    </source>
</evidence>
<organism evidence="1 2">
    <name type="scientific">Propioniciclava sinopodophylli</name>
    <dbReference type="NCBI Taxonomy" id="1837344"/>
    <lineage>
        <taxon>Bacteria</taxon>
        <taxon>Bacillati</taxon>
        <taxon>Actinomycetota</taxon>
        <taxon>Actinomycetes</taxon>
        <taxon>Propionibacteriales</taxon>
        <taxon>Propionibacteriaceae</taxon>
        <taxon>Propioniciclava</taxon>
    </lineage>
</organism>